<accession>A0A4Y2RRT5</accession>
<organism evidence="1 2">
    <name type="scientific">Araneus ventricosus</name>
    <name type="common">Orbweaver spider</name>
    <name type="synonym">Epeira ventricosa</name>
    <dbReference type="NCBI Taxonomy" id="182803"/>
    <lineage>
        <taxon>Eukaryota</taxon>
        <taxon>Metazoa</taxon>
        <taxon>Ecdysozoa</taxon>
        <taxon>Arthropoda</taxon>
        <taxon>Chelicerata</taxon>
        <taxon>Arachnida</taxon>
        <taxon>Araneae</taxon>
        <taxon>Araneomorphae</taxon>
        <taxon>Entelegynae</taxon>
        <taxon>Araneoidea</taxon>
        <taxon>Araneidae</taxon>
        <taxon>Araneus</taxon>
    </lineage>
</organism>
<evidence type="ECO:0000313" key="1">
    <source>
        <dbReference type="EMBL" id="GBN78371.1"/>
    </source>
</evidence>
<sequence length="90" mass="9974">MEFLEHGKEKAIVSLKNRWKLAQRLGEAGNPMKSKPSISCADSNLGPRAIKSKGLPYWDLDSRLDHVESKIGNPPWGEEKCGGIAIWSLT</sequence>
<keyword evidence="2" id="KW-1185">Reference proteome</keyword>
<dbReference type="EMBL" id="BGPR01018154">
    <property type="protein sequence ID" value="GBN78371.1"/>
    <property type="molecule type" value="Genomic_DNA"/>
</dbReference>
<name>A0A4Y2RRT5_ARAVE</name>
<dbReference type="AlphaFoldDB" id="A0A4Y2RRT5"/>
<dbReference type="Proteomes" id="UP000499080">
    <property type="component" value="Unassembled WGS sequence"/>
</dbReference>
<evidence type="ECO:0000313" key="2">
    <source>
        <dbReference type="Proteomes" id="UP000499080"/>
    </source>
</evidence>
<protein>
    <submittedName>
        <fullName evidence="1">Uncharacterized protein</fullName>
    </submittedName>
</protein>
<comment type="caution">
    <text evidence="1">The sequence shown here is derived from an EMBL/GenBank/DDBJ whole genome shotgun (WGS) entry which is preliminary data.</text>
</comment>
<proteinExistence type="predicted"/>
<reference evidence="1 2" key="1">
    <citation type="journal article" date="2019" name="Sci. Rep.">
        <title>Orb-weaving spider Araneus ventricosus genome elucidates the spidroin gene catalogue.</title>
        <authorList>
            <person name="Kono N."/>
            <person name="Nakamura H."/>
            <person name="Ohtoshi R."/>
            <person name="Moran D.A.P."/>
            <person name="Shinohara A."/>
            <person name="Yoshida Y."/>
            <person name="Fujiwara M."/>
            <person name="Mori M."/>
            <person name="Tomita M."/>
            <person name="Arakawa K."/>
        </authorList>
    </citation>
    <scope>NUCLEOTIDE SEQUENCE [LARGE SCALE GENOMIC DNA]</scope>
</reference>
<gene>
    <name evidence="1" type="ORF">AVEN_91980_1</name>
</gene>